<dbReference type="GO" id="GO:0000281">
    <property type="term" value="P:mitotic cytokinesis"/>
    <property type="evidence" value="ECO:0007669"/>
    <property type="project" value="InterPro"/>
</dbReference>
<dbReference type="GO" id="GO:0005765">
    <property type="term" value="C:lysosomal membrane"/>
    <property type="evidence" value="ECO:0007669"/>
    <property type="project" value="TreeGrafter"/>
</dbReference>
<evidence type="ECO:0000256" key="2">
    <source>
        <dbReference type="ARBA" id="ARBA00022723"/>
    </source>
</evidence>
<dbReference type="InterPro" id="IPR000306">
    <property type="entry name" value="Znf_FYVE"/>
</dbReference>
<keyword evidence="2" id="KW-0479">Metal-binding</keyword>
<name>A0AAW1N031_POPJA</name>
<dbReference type="GO" id="GO:0008270">
    <property type="term" value="F:zinc ion binding"/>
    <property type="evidence" value="ECO:0007669"/>
    <property type="project" value="UniProtKB-KW"/>
</dbReference>
<organism evidence="7 8">
    <name type="scientific">Popillia japonica</name>
    <name type="common">Japanese beetle</name>
    <dbReference type="NCBI Taxonomy" id="7064"/>
    <lineage>
        <taxon>Eukaryota</taxon>
        <taxon>Metazoa</taxon>
        <taxon>Ecdysozoa</taxon>
        <taxon>Arthropoda</taxon>
        <taxon>Hexapoda</taxon>
        <taxon>Insecta</taxon>
        <taxon>Pterygota</taxon>
        <taxon>Neoptera</taxon>
        <taxon>Endopterygota</taxon>
        <taxon>Coleoptera</taxon>
        <taxon>Polyphaga</taxon>
        <taxon>Scarabaeiformia</taxon>
        <taxon>Scarabaeidae</taxon>
        <taxon>Rutelinae</taxon>
        <taxon>Popillia</taxon>
    </lineage>
</organism>
<dbReference type="GO" id="GO:0032465">
    <property type="term" value="P:regulation of cytokinesis"/>
    <property type="evidence" value="ECO:0007669"/>
    <property type="project" value="TreeGrafter"/>
</dbReference>
<dbReference type="PROSITE" id="PS50178">
    <property type="entry name" value="ZF_FYVE"/>
    <property type="match status" value="1"/>
</dbReference>
<accession>A0AAW1N031</accession>
<dbReference type="SMART" id="SM00064">
    <property type="entry name" value="FYVE"/>
    <property type="match status" value="1"/>
</dbReference>
<keyword evidence="4" id="KW-0862">Zinc</keyword>
<dbReference type="InterPro" id="IPR011011">
    <property type="entry name" value="Znf_FYVE_PHD"/>
</dbReference>
<keyword evidence="3 5" id="KW-0863">Zinc-finger</keyword>
<evidence type="ECO:0000313" key="7">
    <source>
        <dbReference type="EMBL" id="KAK9752016.1"/>
    </source>
</evidence>
<dbReference type="SUPFAM" id="SSF57903">
    <property type="entry name" value="FYVE/PHD zinc finger"/>
    <property type="match status" value="1"/>
</dbReference>
<keyword evidence="1" id="KW-0597">Phosphoprotein</keyword>
<dbReference type="GO" id="GO:0032266">
    <property type="term" value="F:phosphatidylinositol-3-phosphate binding"/>
    <property type="evidence" value="ECO:0007669"/>
    <property type="project" value="InterPro"/>
</dbReference>
<dbReference type="PANTHER" id="PTHR46591:SF1">
    <property type="entry name" value="ZINC FINGER FYVE DOMAIN-CONTAINING PROTEIN 26"/>
    <property type="match status" value="1"/>
</dbReference>
<sequence length="1557" mass="180636">MLIFGLEQSALANEIEYSIAITELRKKVNLQQQKGWKTVKPTALINNHVSSSNTIFEKLETEASLSQKAIDTLDIIMTVPFDYPTLQELINIVEEELDVNQSLLPPFYQRMKQMKSDNYYQSNTILLSCNSIDVSKFDEEYNQYEKLAKVYDNFQAITQRSEPGTLSFNHPLHKLLLELQEICTGFKFQNKDQIQYMHKLLKYLKAFSKIFLLEQNNTDLISKGCDASLLEILKHQRVDLISKLIYERHVDGVDFDYIFGKMKLDLTYHIAACSFPKVNLNRNNANWKGVPLFRPRRDVVGYIQKRNWLLAFMINKIHGIQDEKIDSNEIRIRTLGNLIQLKDVQNLKSLFNDNEMLAVLNRDFCTYITDQPEVTSNEDHFYPILLQLPDTNNWKQLYDLISSISEIRTDAKIQKLCDLILCNLIKSREEHDYFKYIRFVTNREIRLEIILAEMQYWPAEFCLDIIKFETSIFDNGDKVKDLQHWYKKIQLYVQMKDMFETISWFEIHQLCKDDKNVISKILETYDIDILINYLEIHPVDDELLHRITTDYFIYIFNQHHPLTKIKILLDKLPEEHFIYICKNLLKSLKNLENLAFVLNCLKEKAVVNETNLQNLQISLKMLKYFTPEEQQQYFCLMGDPLSILEMLLMNTKLEKLGNILQGIENDIKANEEDDNIISVEKIDKLIRTYGEKSVDFRVITRPSSTSPSDSRIMQSIDSLCLEQKMFAMPEKVPTKEEWISDDNVTECMCCYQITFSMFNRRHHCRRCGRVICWNCSLQKMLVESYGDILVRVCKDCYKQSRSGSSDSDSMNSERSRIDDFWILTDNLEHNAILRQEFSYENAPSVLLCLSILKYHSKSDLCPKFLLTQCENILQILHPIGTYYEVEIDFNLIINMLKSLAVAAKMISNQSLLQWGASKADKMISQAEMLGLLAEKGYLHLLSSRSQNVHIDANVLRHVRDKLLELEQWHLALEVSTKAGLDTAGVFAKWGKSFLRAGNLQMARLKFHMCFEKCTQFETPDYSNFYESHSSLRGSTRSLHQSKLSLNSSFKPSKSPLLLNEIIQILEAKTERVNIKVLKSLSTAKPLYDSTSSLQSNPASSTIRSEDSVSIISKLQSLNAIANGNFLQPENCGDFEKINGPHLENIYYEECIYYLEKYGSHLSLCQFYIRHNDFRQTLEYIIENEVNTDVFIEIYMTCLKDGRINHLQEIIFAMDPTLDIWKNYIRHICIYLEKQCMLHSLYQLQQFIGDFVRAAMTCIKFYSHEISCFEEFRNRVQYLQSAHVHLKQELEQEQWVDVQSVSSFQSSDAFEEKSISNPALVMKMNPKEVSKHLNTIQLQIEAVEFLTICEQAGTSVSDIVNDIQIPSRTSNLLVDALKLPTLFGSTYEKMQLAILCVVSGQNVEDGFGIAYKIINDYKLKASKIYCQCGRLLAKAKRYSSVPGLVKCIRSGGEKDSVLTEMCDEMLALTAKTLGDHNATDKQLEDIIKHISNRTIKINSYIETKQLRSAFLLAAKFGRISDIRRISREAEIYNRPDVKKLCQKYLQIQDHVTSKSENS</sequence>
<evidence type="ECO:0000256" key="1">
    <source>
        <dbReference type="ARBA" id="ARBA00022553"/>
    </source>
</evidence>
<dbReference type="Pfam" id="PF01363">
    <property type="entry name" value="FYVE"/>
    <property type="match status" value="1"/>
</dbReference>
<dbReference type="InterPro" id="IPR028730">
    <property type="entry name" value="ZFYVE26"/>
</dbReference>
<evidence type="ECO:0000256" key="3">
    <source>
        <dbReference type="ARBA" id="ARBA00022771"/>
    </source>
</evidence>
<evidence type="ECO:0000259" key="6">
    <source>
        <dbReference type="PROSITE" id="PS50178"/>
    </source>
</evidence>
<reference evidence="7 8" key="1">
    <citation type="journal article" date="2024" name="BMC Genomics">
        <title>De novo assembly and annotation of Popillia japonica's genome with initial clues to its potential as an invasive pest.</title>
        <authorList>
            <person name="Cucini C."/>
            <person name="Boschi S."/>
            <person name="Funari R."/>
            <person name="Cardaioli E."/>
            <person name="Iannotti N."/>
            <person name="Marturano G."/>
            <person name="Paoli F."/>
            <person name="Bruttini M."/>
            <person name="Carapelli A."/>
            <person name="Frati F."/>
            <person name="Nardi F."/>
        </authorList>
    </citation>
    <scope>NUCLEOTIDE SEQUENCE [LARGE SCALE GENOMIC DNA]</scope>
    <source>
        <strain evidence="7">DMR45628</strain>
    </source>
</reference>
<dbReference type="Gene3D" id="3.30.40.10">
    <property type="entry name" value="Zinc/RING finger domain, C3HC4 (zinc finger)"/>
    <property type="match status" value="1"/>
</dbReference>
<keyword evidence="8" id="KW-1185">Reference proteome</keyword>
<dbReference type="GO" id="GO:0030496">
    <property type="term" value="C:midbody"/>
    <property type="evidence" value="ECO:0007669"/>
    <property type="project" value="TreeGrafter"/>
</dbReference>
<dbReference type="InterPro" id="IPR013083">
    <property type="entry name" value="Znf_RING/FYVE/PHD"/>
</dbReference>
<dbReference type="InterPro" id="IPR057946">
    <property type="entry name" value="TPR_ZFYVE26"/>
</dbReference>
<dbReference type="Proteomes" id="UP001458880">
    <property type="component" value="Unassembled WGS sequence"/>
</dbReference>
<evidence type="ECO:0000313" key="8">
    <source>
        <dbReference type="Proteomes" id="UP001458880"/>
    </source>
</evidence>
<gene>
    <name evidence="7" type="ORF">QE152_g4551</name>
</gene>
<feature type="domain" description="FYVE-type" evidence="6">
    <location>
        <begin position="741"/>
        <end position="801"/>
    </location>
</feature>
<comment type="caution">
    <text evidence="7">The sequence shown here is derived from an EMBL/GenBank/DDBJ whole genome shotgun (WGS) entry which is preliminary data.</text>
</comment>
<dbReference type="PANTHER" id="PTHR46591">
    <property type="entry name" value="ZINC FINGER FYVE DOMAIN-CONTAINING PROTEIN 26"/>
    <property type="match status" value="1"/>
</dbReference>
<dbReference type="Pfam" id="PF25569">
    <property type="entry name" value="TPR_ZFYVE26"/>
    <property type="match status" value="1"/>
</dbReference>
<dbReference type="InterPro" id="IPR017455">
    <property type="entry name" value="Znf_FYVE-rel"/>
</dbReference>
<evidence type="ECO:0000256" key="4">
    <source>
        <dbReference type="ARBA" id="ARBA00022833"/>
    </source>
</evidence>
<dbReference type="GO" id="GO:0000724">
    <property type="term" value="P:double-strand break repair via homologous recombination"/>
    <property type="evidence" value="ECO:0007669"/>
    <property type="project" value="InterPro"/>
</dbReference>
<protein>
    <submittedName>
        <fullName evidence="7">FYVE zinc finger</fullName>
    </submittedName>
</protein>
<dbReference type="EMBL" id="JASPKY010000024">
    <property type="protein sequence ID" value="KAK9752016.1"/>
    <property type="molecule type" value="Genomic_DNA"/>
</dbReference>
<proteinExistence type="predicted"/>
<dbReference type="GO" id="GO:0005813">
    <property type="term" value="C:centrosome"/>
    <property type="evidence" value="ECO:0007669"/>
    <property type="project" value="TreeGrafter"/>
</dbReference>
<evidence type="ECO:0000256" key="5">
    <source>
        <dbReference type="PROSITE-ProRule" id="PRU00091"/>
    </source>
</evidence>